<organism evidence="5 6">
    <name type="scientific">Molorchus minor</name>
    <dbReference type="NCBI Taxonomy" id="1323400"/>
    <lineage>
        <taxon>Eukaryota</taxon>
        <taxon>Metazoa</taxon>
        <taxon>Ecdysozoa</taxon>
        <taxon>Arthropoda</taxon>
        <taxon>Hexapoda</taxon>
        <taxon>Insecta</taxon>
        <taxon>Pterygota</taxon>
        <taxon>Neoptera</taxon>
        <taxon>Endopterygota</taxon>
        <taxon>Coleoptera</taxon>
        <taxon>Polyphaga</taxon>
        <taxon>Cucujiformia</taxon>
        <taxon>Chrysomeloidea</taxon>
        <taxon>Cerambycidae</taxon>
        <taxon>Lamiinae</taxon>
        <taxon>Monochamini</taxon>
        <taxon>Molorchus</taxon>
    </lineage>
</organism>
<keyword evidence="3" id="KW-0547">Nucleotide-binding</keyword>
<dbReference type="EMBL" id="JAPWTJ010002228">
    <property type="protein sequence ID" value="KAJ8967184.1"/>
    <property type="molecule type" value="Genomic_DNA"/>
</dbReference>
<evidence type="ECO:0000256" key="4">
    <source>
        <dbReference type="ARBA" id="ARBA00023134"/>
    </source>
</evidence>
<dbReference type="Proteomes" id="UP001162164">
    <property type="component" value="Unassembled WGS sequence"/>
</dbReference>
<evidence type="ECO:0000313" key="6">
    <source>
        <dbReference type="Proteomes" id="UP001162164"/>
    </source>
</evidence>
<name>A0ABQ9IVU3_9CUCU</name>
<dbReference type="PANTHER" id="PTHR36527:SF3">
    <property type="entry name" value="OS01G0282866 PROTEIN"/>
    <property type="match status" value="1"/>
</dbReference>
<accession>A0ABQ9IVU3</accession>
<evidence type="ECO:0000313" key="5">
    <source>
        <dbReference type="EMBL" id="KAJ8967184.1"/>
    </source>
</evidence>
<sequence length="87" mass="10183">MCATFIGNNTAVQEMYKRIGRTCRCDVQKKAFLHWYTGEGMEEMEVNEAEGNMNDLISEYQQYEQAKYDDFDSGVEYDGDYENDGEY</sequence>
<proteinExistence type="inferred from homology"/>
<dbReference type="InterPro" id="IPR008280">
    <property type="entry name" value="Tub_FtsZ_C"/>
</dbReference>
<comment type="similarity">
    <text evidence="1">Belongs to the tubulin family.</text>
</comment>
<dbReference type="InterPro" id="IPR023123">
    <property type="entry name" value="Tubulin_C"/>
</dbReference>
<keyword evidence="2" id="KW-0493">Microtubule</keyword>
<dbReference type="Gene3D" id="1.10.287.600">
    <property type="entry name" value="Helix hairpin bin"/>
    <property type="match status" value="1"/>
</dbReference>
<reference evidence="5" key="1">
    <citation type="journal article" date="2023" name="Insect Mol. Biol.">
        <title>Genome sequencing provides insights into the evolution of gene families encoding plant cell wall-degrading enzymes in longhorned beetles.</title>
        <authorList>
            <person name="Shin N.R."/>
            <person name="Okamura Y."/>
            <person name="Kirsch R."/>
            <person name="Pauchet Y."/>
        </authorList>
    </citation>
    <scope>NUCLEOTIDE SEQUENCE</scope>
    <source>
        <strain evidence="5">MMC_N1</strain>
    </source>
</reference>
<protein>
    <recommendedName>
        <fullName evidence="7">Tubulin/FtsZ 2-layer sandwich domain-containing protein</fullName>
    </recommendedName>
</protein>
<gene>
    <name evidence="5" type="ORF">NQ317_006530</name>
</gene>
<evidence type="ECO:0000256" key="3">
    <source>
        <dbReference type="ARBA" id="ARBA00022741"/>
    </source>
</evidence>
<dbReference type="SUPFAM" id="SSF55307">
    <property type="entry name" value="Tubulin C-terminal domain-like"/>
    <property type="match status" value="1"/>
</dbReference>
<dbReference type="PANTHER" id="PTHR36527">
    <property type="entry name" value="OS01G0282866 PROTEIN"/>
    <property type="match status" value="1"/>
</dbReference>
<evidence type="ECO:0000256" key="2">
    <source>
        <dbReference type="ARBA" id="ARBA00022701"/>
    </source>
</evidence>
<keyword evidence="4" id="KW-0342">GTP-binding</keyword>
<keyword evidence="6" id="KW-1185">Reference proteome</keyword>
<comment type="caution">
    <text evidence="5">The sequence shown here is derived from an EMBL/GenBank/DDBJ whole genome shotgun (WGS) entry which is preliminary data.</text>
</comment>
<evidence type="ECO:0008006" key="7">
    <source>
        <dbReference type="Google" id="ProtNLM"/>
    </source>
</evidence>
<evidence type="ECO:0000256" key="1">
    <source>
        <dbReference type="ARBA" id="ARBA00009636"/>
    </source>
</evidence>